<dbReference type="GO" id="GO:0003677">
    <property type="term" value="F:DNA binding"/>
    <property type="evidence" value="ECO:0007669"/>
    <property type="project" value="UniProtKB-UniRule"/>
</dbReference>
<feature type="region of interest" description="Disordered" evidence="3">
    <location>
        <begin position="1"/>
        <end position="40"/>
    </location>
</feature>
<dbReference type="InterPro" id="IPR001647">
    <property type="entry name" value="HTH_TetR"/>
</dbReference>
<feature type="compositionally biased region" description="Polar residues" evidence="3">
    <location>
        <begin position="1"/>
        <end position="11"/>
    </location>
</feature>
<evidence type="ECO:0000256" key="1">
    <source>
        <dbReference type="ARBA" id="ARBA00023125"/>
    </source>
</evidence>
<proteinExistence type="predicted"/>
<evidence type="ECO:0000256" key="3">
    <source>
        <dbReference type="SAM" id="MobiDB-lite"/>
    </source>
</evidence>
<dbReference type="Gene3D" id="1.10.357.10">
    <property type="entry name" value="Tetracycline Repressor, domain 2"/>
    <property type="match status" value="1"/>
</dbReference>
<evidence type="ECO:0000313" key="6">
    <source>
        <dbReference type="Proteomes" id="UP000481109"/>
    </source>
</evidence>
<evidence type="ECO:0000259" key="4">
    <source>
        <dbReference type="PROSITE" id="PS50977"/>
    </source>
</evidence>
<dbReference type="RefSeq" id="WP_165331810.1">
    <property type="nucleotide sequence ID" value="NZ_JAAKZW010000032.1"/>
</dbReference>
<evidence type="ECO:0000256" key="2">
    <source>
        <dbReference type="PROSITE-ProRule" id="PRU00335"/>
    </source>
</evidence>
<organism evidence="5 6">
    <name type="scientific">Streptomyces mesophilus</name>
    <dbReference type="NCBI Taxonomy" id="1775132"/>
    <lineage>
        <taxon>Bacteria</taxon>
        <taxon>Bacillati</taxon>
        <taxon>Actinomycetota</taxon>
        <taxon>Actinomycetes</taxon>
        <taxon>Kitasatosporales</taxon>
        <taxon>Streptomycetaceae</taxon>
        <taxon>Streptomyces</taxon>
    </lineage>
</organism>
<dbReference type="SUPFAM" id="SSF46689">
    <property type="entry name" value="Homeodomain-like"/>
    <property type="match status" value="1"/>
</dbReference>
<gene>
    <name evidence="5" type="ORF">G6045_11650</name>
</gene>
<feature type="DNA-binding region" description="H-T-H motif" evidence="2">
    <location>
        <begin position="62"/>
        <end position="81"/>
    </location>
</feature>
<keyword evidence="1 2" id="KW-0238">DNA-binding</keyword>
<dbReference type="InterPro" id="IPR009057">
    <property type="entry name" value="Homeodomain-like_sf"/>
</dbReference>
<feature type="domain" description="HTH tetR-type" evidence="4">
    <location>
        <begin position="40"/>
        <end position="99"/>
    </location>
</feature>
<keyword evidence="6" id="KW-1185">Reference proteome</keyword>
<dbReference type="PROSITE" id="PS50977">
    <property type="entry name" value="HTH_TETR_2"/>
    <property type="match status" value="1"/>
</dbReference>
<dbReference type="AlphaFoldDB" id="A0A6G4XI45"/>
<dbReference type="Pfam" id="PF00440">
    <property type="entry name" value="TetR_N"/>
    <property type="match status" value="1"/>
</dbReference>
<accession>A0A6G4XI45</accession>
<protein>
    <submittedName>
        <fullName evidence="5">TetR/AcrR family transcriptional regulator</fullName>
    </submittedName>
</protein>
<comment type="caution">
    <text evidence="5">The sequence shown here is derived from an EMBL/GenBank/DDBJ whole genome shotgun (WGS) entry which is preliminary data.</text>
</comment>
<evidence type="ECO:0000313" key="5">
    <source>
        <dbReference type="EMBL" id="NGO76311.1"/>
    </source>
</evidence>
<dbReference type="Proteomes" id="UP000481109">
    <property type="component" value="Unassembled WGS sequence"/>
</dbReference>
<sequence length="226" mass="24851">MTKRSTSTDQSHAAAGGVDDRPVARARSGPATDGRTARSQRTRLSIIDAIRALNAAGDLRPTAPRIAKQAGVSLRTVWQHFEDMESLLAHAGRRDVEILLSLIEPIPPEGALAERIAAFVAQRARVLEAMAPSWRAARIHEPFSEELRLIKQETLALARADVETVFRTELAQLSARSRGELVDALLAASVWPHWDTLRSDLHLDVEQARKVLARTIGGLLERADQQ</sequence>
<reference evidence="5 6" key="1">
    <citation type="submission" date="2020-02" db="EMBL/GenBank/DDBJ databases">
        <title>Whole-genome analyses of novel actinobacteria.</title>
        <authorList>
            <person name="Sahin N."/>
            <person name="Tokatli A."/>
        </authorList>
    </citation>
    <scope>NUCLEOTIDE SEQUENCE [LARGE SCALE GENOMIC DNA]</scope>
    <source>
        <strain evidence="5 6">YC504</strain>
    </source>
</reference>
<name>A0A6G4XI45_9ACTN</name>
<dbReference type="EMBL" id="JAAKZW010000032">
    <property type="protein sequence ID" value="NGO76311.1"/>
    <property type="molecule type" value="Genomic_DNA"/>
</dbReference>